<dbReference type="Gene3D" id="2.100.10.30">
    <property type="entry name" value="Jacalin-like lectin domain"/>
    <property type="match status" value="2"/>
</dbReference>
<dbReference type="Gene3D" id="1.10.3130.20">
    <property type="entry name" value="Phycobilisome linker domain"/>
    <property type="match status" value="1"/>
</dbReference>
<dbReference type="RefSeq" id="WP_377722735.1">
    <property type="nucleotide sequence ID" value="NZ_JBHSAM010000036.1"/>
</dbReference>
<accession>A0ABV8KDS8</accession>
<feature type="domain" description="Jacalin-type lectin" evidence="2">
    <location>
        <begin position="547"/>
        <end position="694"/>
    </location>
</feature>
<keyword evidence="4" id="KW-1185">Reference proteome</keyword>
<dbReference type="SUPFAM" id="SSF51101">
    <property type="entry name" value="Mannose-binding lectins"/>
    <property type="match status" value="2"/>
</dbReference>
<proteinExistence type="predicted"/>
<evidence type="ECO:0000313" key="3">
    <source>
        <dbReference type="EMBL" id="MFC4104200.1"/>
    </source>
</evidence>
<feature type="domain" description="Zn-dependent PLC" evidence="1">
    <location>
        <begin position="138"/>
        <end position="431"/>
    </location>
</feature>
<dbReference type="Gene3D" id="1.10.575.10">
    <property type="entry name" value="P1 Nuclease"/>
    <property type="match status" value="1"/>
</dbReference>
<dbReference type="PROSITE" id="PS51346">
    <property type="entry name" value="PROKAR_ZN_DEPEND_PLPC_2"/>
    <property type="match status" value="1"/>
</dbReference>
<organism evidence="3 4">
    <name type="scientific">Paenibacillus xanthanilyticus</name>
    <dbReference type="NCBI Taxonomy" id="1783531"/>
    <lineage>
        <taxon>Bacteria</taxon>
        <taxon>Bacillati</taxon>
        <taxon>Bacillota</taxon>
        <taxon>Bacilli</taxon>
        <taxon>Bacillales</taxon>
        <taxon>Paenibacillaceae</taxon>
        <taxon>Paenibacillus</taxon>
    </lineage>
</organism>
<dbReference type="InterPro" id="IPR001229">
    <property type="entry name" value="Jacalin-like_lectin_dom"/>
</dbReference>
<dbReference type="InterPro" id="IPR038255">
    <property type="entry name" value="PBS_linker_sf"/>
</dbReference>
<evidence type="ECO:0000259" key="1">
    <source>
        <dbReference type="PROSITE" id="PS51346"/>
    </source>
</evidence>
<dbReference type="SMART" id="SM00770">
    <property type="entry name" value="Zn_dep_PLPC"/>
    <property type="match status" value="1"/>
</dbReference>
<feature type="domain" description="Jacalin-type lectin" evidence="2">
    <location>
        <begin position="701"/>
        <end position="850"/>
    </location>
</feature>
<dbReference type="EMBL" id="JBHSAM010000036">
    <property type="protein sequence ID" value="MFC4104200.1"/>
    <property type="molecule type" value="Genomic_DNA"/>
</dbReference>
<dbReference type="PROSITE" id="PS51752">
    <property type="entry name" value="JACALIN_LECTIN"/>
    <property type="match status" value="2"/>
</dbReference>
<dbReference type="InterPro" id="IPR008947">
    <property type="entry name" value="PLipase_C/P1_nuclease_dom_sf"/>
</dbReference>
<gene>
    <name evidence="3" type="ORF">ACFOZ8_31730</name>
</gene>
<dbReference type="SUPFAM" id="SSF48537">
    <property type="entry name" value="Phospholipase C/P1 nuclease"/>
    <property type="match status" value="1"/>
</dbReference>
<dbReference type="InterPro" id="IPR001531">
    <property type="entry name" value="Zn_PLipaseC"/>
</dbReference>
<dbReference type="SMART" id="SM00915">
    <property type="entry name" value="Jacalin"/>
    <property type="match status" value="1"/>
</dbReference>
<protein>
    <submittedName>
        <fullName evidence="3">Jacalin-like lectin</fullName>
    </submittedName>
</protein>
<sequence>MSEWLAPDFDCVVLTDPSGKMFSYGDRLTVVDKASYGLTEVVAVRKKGENYLLGMGIYYLAAGADNRVLLVPEERHATPFRIQPEGVRRWTIQAAGTAAFLTPGDHGEVILKDVGAPPAYRLESVLGDLRQLTFGCECHHQDGPSPRDLKWDDKGHQFVVGRAVELIRSRSEQLPYASLFLRFWDNMEFREALYQGLHDCDNKQPYVGTMMFMGYWQESYDSHFYDPDTKQSYNKGKLFGGRSKENALERCLHYRGKHLALAAETKTLLLQGHGFRLGHLADIGYSLGLALHYLSDLSQPMHAANFTNVFGEDQDHPIPIVTVRDRRHSKFEHYFDAHYPAFSHFAEDAPTVRLNQGTKVTPEAIIHGLARNSKDVYKQHLEPIIRQTKNNEAFGPEVDVALMACIPAGIQAIASFLVDWTADFGEGSRTAIDMIYRQLLFRPASEPEYERDRASLLDGTRHVKDVVYQIAVSPDYRLYGVSGKSFEEALERLLSILLHRSMREGDRERFYVEHVERDWELVVRKVMDSAEYMDRYGIRHFPCPDITKFPQTRGFGGTEGTFFADNIYTARRMAALTIRAGQVIHSIAAEYEEADGRIVKQGTHGGTAGTPHRIEFEPGEHITRITGYAGTVSARPERRMVVRQLTIRTNQRTYGPFGGPGEGYSFRIDSDSVLGLFGLASKDALEQLGLFVVVPESTTEWIRGPVHGLDEGIAFSDPIAESRRLAGFAVRHGVYKPLKGNKKFVFDIVGLLRPERGSSMQRMWRPAKSGAVETFGFDEDEYIVRISGRSGNWIDQLTIHTNKRSYGPFGGDGGSPFAYDCALTVEGFYGKQDSGSLDVPMLQFGCIFKQTGGQSGS</sequence>
<comment type="caution">
    <text evidence="3">The sequence shown here is derived from an EMBL/GenBank/DDBJ whole genome shotgun (WGS) entry which is preliminary data.</text>
</comment>
<evidence type="ECO:0000313" key="4">
    <source>
        <dbReference type="Proteomes" id="UP001595715"/>
    </source>
</evidence>
<dbReference type="PANTHER" id="PTHR46506">
    <property type="entry name" value="OS05G0143600 PROTEIN"/>
    <property type="match status" value="1"/>
</dbReference>
<dbReference type="InterPro" id="IPR036404">
    <property type="entry name" value="Jacalin-like_lectin_dom_sf"/>
</dbReference>
<dbReference type="Proteomes" id="UP001595715">
    <property type="component" value="Unassembled WGS sequence"/>
</dbReference>
<name>A0ABV8KDS8_9BACL</name>
<reference evidence="4" key="1">
    <citation type="journal article" date="2019" name="Int. J. Syst. Evol. Microbiol.">
        <title>The Global Catalogue of Microorganisms (GCM) 10K type strain sequencing project: providing services to taxonomists for standard genome sequencing and annotation.</title>
        <authorList>
            <consortium name="The Broad Institute Genomics Platform"/>
            <consortium name="The Broad Institute Genome Sequencing Center for Infectious Disease"/>
            <person name="Wu L."/>
            <person name="Ma J."/>
        </authorList>
    </citation>
    <scope>NUCLEOTIDE SEQUENCE [LARGE SCALE GENOMIC DNA]</scope>
    <source>
        <strain evidence="4">IBRC-M 10987</strain>
    </source>
</reference>
<evidence type="ECO:0000259" key="2">
    <source>
        <dbReference type="PROSITE" id="PS51752"/>
    </source>
</evidence>
<dbReference type="Pfam" id="PF01419">
    <property type="entry name" value="Jacalin"/>
    <property type="match status" value="2"/>
</dbReference>